<evidence type="ECO:0000256" key="12">
    <source>
        <dbReference type="ARBA" id="ARBA00054286"/>
    </source>
</evidence>
<reference evidence="15" key="2">
    <citation type="journal article" name="BMC Genomics">
        <title>New genome assemblies reveal patterns of domestication and adaptation across Brettanomyces (Dekkera) species.</title>
        <authorList>
            <person name="Roach M.J."/>
            <person name="Borneman A.R."/>
        </authorList>
    </citation>
    <scope>NUCLEOTIDE SEQUENCE</scope>
    <source>
        <strain evidence="15">UCD 2041</strain>
    </source>
</reference>
<reference evidence="15" key="1">
    <citation type="submission" date="2020-10" db="EMBL/GenBank/DDBJ databases">
        <authorList>
            <person name="Palmer J.M."/>
        </authorList>
    </citation>
    <scope>NUCLEOTIDE SEQUENCE</scope>
    <source>
        <strain evidence="15">UCD 2041</strain>
    </source>
</reference>
<dbReference type="SMART" id="SM00829">
    <property type="entry name" value="PKS_ER"/>
    <property type="match status" value="1"/>
</dbReference>
<dbReference type="CDD" id="cd08300">
    <property type="entry name" value="alcohol_DH_class_III"/>
    <property type="match status" value="1"/>
</dbReference>
<dbReference type="FunFam" id="3.90.180.10:FF:000001">
    <property type="entry name" value="S-(hydroxymethyl)glutathione dehydrogenase"/>
    <property type="match status" value="1"/>
</dbReference>
<gene>
    <name evidence="15" type="primary">FLD1</name>
    <name evidence="15" type="ORF">BRETT_002290</name>
</gene>
<dbReference type="FunFam" id="3.40.50.720:FF:000003">
    <property type="entry name" value="S-(hydroxymethyl)glutathione dehydrogenase"/>
    <property type="match status" value="1"/>
</dbReference>
<dbReference type="SUPFAM" id="SSF51735">
    <property type="entry name" value="NAD(P)-binding Rossmann-fold domains"/>
    <property type="match status" value="1"/>
</dbReference>
<dbReference type="GO" id="GO:0005829">
    <property type="term" value="C:cytosol"/>
    <property type="evidence" value="ECO:0007669"/>
    <property type="project" value="TreeGrafter"/>
</dbReference>
<evidence type="ECO:0000256" key="6">
    <source>
        <dbReference type="ARBA" id="ARBA00023027"/>
    </source>
</evidence>
<dbReference type="Pfam" id="PF08240">
    <property type="entry name" value="ADH_N"/>
    <property type="match status" value="1"/>
</dbReference>
<evidence type="ECO:0000256" key="5">
    <source>
        <dbReference type="ARBA" id="ARBA00023002"/>
    </source>
</evidence>
<evidence type="ECO:0000256" key="4">
    <source>
        <dbReference type="ARBA" id="ARBA00022833"/>
    </source>
</evidence>
<name>A0A871RGL4_DEKBR</name>
<comment type="catalytic activity">
    <reaction evidence="10">
        <text>a secondary alcohol + NAD(+) = a ketone + NADH + H(+)</text>
        <dbReference type="Rhea" id="RHEA:10740"/>
        <dbReference type="ChEBI" id="CHEBI:15378"/>
        <dbReference type="ChEBI" id="CHEBI:17087"/>
        <dbReference type="ChEBI" id="CHEBI:35681"/>
        <dbReference type="ChEBI" id="CHEBI:57540"/>
        <dbReference type="ChEBI" id="CHEBI:57945"/>
        <dbReference type="EC" id="1.1.1.1"/>
    </reaction>
</comment>
<sequence length="381" mass="41071">MSTTGKTITCKAGICWGAGQDVKIETVEVAPPRAHEVRVKVAYTGVCHTDEYTRSGQDREGVFPVIFGHEGAGIVESIGEGVINVKVGDHVVLLYTPECGECKFCKSGKTNLCSKIRNTQGKGLMPDGTVRFTCNGKPIFHYMGCSSFSQYTVVTDISIVTVNPKAPMDRTCLLGCGVTTGFGAATNIAKIEKGENVGVFGAGCIGLAVVMGAVKKQAGKIIVVDINPEKEAWAKKFGATDFINPKTDLKPGEDIVQKLTELTDGGFDWDFDCTGNVEVMRNALESCHKGWGECIVIGVAPAGAEIHTRPFQLVTGRVWRGCAFGGVKGRSQMPGIVDDYMTGKLDVDDFITQRYPLEKIRQAFDDMHNGKSIRAVINMQN</sequence>
<dbReference type="InterPro" id="IPR011032">
    <property type="entry name" value="GroES-like_sf"/>
</dbReference>
<dbReference type="OrthoDB" id="417550at2759"/>
<comment type="cofactor">
    <cofactor evidence="1 13">
        <name>Zn(2+)</name>
        <dbReference type="ChEBI" id="CHEBI:29105"/>
    </cofactor>
</comment>
<dbReference type="GO" id="GO:0046294">
    <property type="term" value="P:formaldehyde catabolic process"/>
    <property type="evidence" value="ECO:0007669"/>
    <property type="project" value="InterPro"/>
</dbReference>
<dbReference type="Gene3D" id="3.40.50.720">
    <property type="entry name" value="NAD(P)-binding Rossmann-like Domain"/>
    <property type="match status" value="1"/>
</dbReference>
<comment type="catalytic activity">
    <reaction evidence="8">
        <text>S-nitrosoglutathione + NADH + H(+) = S-(hydroxysulfenamide)glutathione + NAD(+)</text>
        <dbReference type="Rhea" id="RHEA:78371"/>
        <dbReference type="ChEBI" id="CHEBI:15378"/>
        <dbReference type="ChEBI" id="CHEBI:57540"/>
        <dbReference type="ChEBI" id="CHEBI:57945"/>
        <dbReference type="ChEBI" id="CHEBI:145544"/>
        <dbReference type="ChEBI" id="CHEBI:229723"/>
    </reaction>
</comment>
<comment type="catalytic activity">
    <reaction evidence="9 13">
        <text>S-(hydroxymethyl)glutathione + NAD(+) = S-formylglutathione + NADH + H(+)</text>
        <dbReference type="Rhea" id="RHEA:19985"/>
        <dbReference type="ChEBI" id="CHEBI:15378"/>
        <dbReference type="ChEBI" id="CHEBI:57540"/>
        <dbReference type="ChEBI" id="CHEBI:57688"/>
        <dbReference type="ChEBI" id="CHEBI:57945"/>
        <dbReference type="ChEBI" id="CHEBI:58758"/>
        <dbReference type="EC" id="1.1.1.284"/>
    </reaction>
</comment>
<dbReference type="PROSITE" id="PS00059">
    <property type="entry name" value="ADH_ZINC"/>
    <property type="match status" value="1"/>
</dbReference>
<dbReference type="GO" id="GO:0004022">
    <property type="term" value="F:alcohol dehydrogenase (NAD+) activity"/>
    <property type="evidence" value="ECO:0007669"/>
    <property type="project" value="UniProtKB-EC"/>
</dbReference>
<dbReference type="Proteomes" id="UP000663131">
    <property type="component" value="Chromosome 9"/>
</dbReference>
<dbReference type="InterPro" id="IPR014183">
    <property type="entry name" value="ADH_3"/>
</dbReference>
<evidence type="ECO:0000313" key="15">
    <source>
        <dbReference type="EMBL" id="QOU22122.1"/>
    </source>
</evidence>
<comment type="function">
    <text evidence="12">Oxidizes long-chain alcohols and, in the presence of glutathione, is able to oxidize formaldehyde. Also acts as a S-nitroso-glutathione reductase by catalyzing the NADH-dependent reduction of S-nitrosoglutathione, thereby regulating protein S-nitrosylation.</text>
</comment>
<evidence type="ECO:0000256" key="7">
    <source>
        <dbReference type="ARBA" id="ARBA00047793"/>
    </source>
</evidence>
<evidence type="ECO:0000256" key="2">
    <source>
        <dbReference type="ARBA" id="ARBA00010902"/>
    </source>
</evidence>
<evidence type="ECO:0000256" key="11">
    <source>
        <dbReference type="ARBA" id="ARBA00049243"/>
    </source>
</evidence>
<evidence type="ECO:0000256" key="10">
    <source>
        <dbReference type="ARBA" id="ARBA00049164"/>
    </source>
</evidence>
<evidence type="ECO:0000256" key="1">
    <source>
        <dbReference type="ARBA" id="ARBA00001947"/>
    </source>
</evidence>
<evidence type="ECO:0000256" key="9">
    <source>
        <dbReference type="ARBA" id="ARBA00048110"/>
    </source>
</evidence>
<dbReference type="PANTHER" id="PTHR43880:SF12">
    <property type="entry name" value="ALCOHOL DEHYDROGENASE CLASS-3"/>
    <property type="match status" value="1"/>
</dbReference>
<dbReference type="InterPro" id="IPR020843">
    <property type="entry name" value="ER"/>
</dbReference>
<dbReference type="NCBIfam" id="TIGR02818">
    <property type="entry name" value="adh_III_F_hyde"/>
    <property type="match status" value="1"/>
</dbReference>
<dbReference type="RefSeq" id="XP_041138615.1">
    <property type="nucleotide sequence ID" value="XM_041280824.1"/>
</dbReference>
<protein>
    <recommendedName>
        <fullName evidence="13">S-(hydroxymethyl)glutathione dehydrogenase</fullName>
        <ecNumber evidence="13">1.1.1.284</ecNumber>
    </recommendedName>
</protein>
<dbReference type="GO" id="GO:0008270">
    <property type="term" value="F:zinc ion binding"/>
    <property type="evidence" value="ECO:0007669"/>
    <property type="project" value="InterPro"/>
</dbReference>
<evidence type="ECO:0000256" key="13">
    <source>
        <dbReference type="RuleBase" id="RU362016"/>
    </source>
</evidence>
<dbReference type="AlphaFoldDB" id="A0A871RGL4"/>
<dbReference type="InterPro" id="IPR036291">
    <property type="entry name" value="NAD(P)-bd_dom_sf"/>
</dbReference>
<dbReference type="EC" id="1.1.1.284" evidence="13"/>
<keyword evidence="6 13" id="KW-0520">NAD</keyword>
<comment type="similarity">
    <text evidence="2 13">Belongs to the zinc-containing alcohol dehydrogenase family. Class-III subfamily.</text>
</comment>
<comment type="catalytic activity">
    <reaction evidence="11">
        <text>a primary alcohol + NAD(+) = an aldehyde + NADH + H(+)</text>
        <dbReference type="Rhea" id="RHEA:10736"/>
        <dbReference type="ChEBI" id="CHEBI:15378"/>
        <dbReference type="ChEBI" id="CHEBI:15734"/>
        <dbReference type="ChEBI" id="CHEBI:17478"/>
        <dbReference type="ChEBI" id="CHEBI:57540"/>
        <dbReference type="ChEBI" id="CHEBI:57945"/>
        <dbReference type="EC" id="1.1.1.1"/>
    </reaction>
</comment>
<dbReference type="GO" id="GO:0051903">
    <property type="term" value="F:S-(hydroxymethyl)glutathione dehydrogenase [NAD(P)+] activity"/>
    <property type="evidence" value="ECO:0007669"/>
    <property type="project" value="UniProtKB-EC"/>
</dbReference>
<evidence type="ECO:0000256" key="8">
    <source>
        <dbReference type="ARBA" id="ARBA00047901"/>
    </source>
</evidence>
<dbReference type="GeneID" id="64574214"/>
<accession>A0A871RGL4</accession>
<proteinExistence type="inferred from homology"/>
<dbReference type="Gene3D" id="3.90.180.10">
    <property type="entry name" value="Medium-chain alcohol dehydrogenases, catalytic domain"/>
    <property type="match status" value="1"/>
</dbReference>
<dbReference type="InterPro" id="IPR013154">
    <property type="entry name" value="ADH-like_N"/>
</dbReference>
<keyword evidence="5 13" id="KW-0560">Oxidoreductase</keyword>
<dbReference type="InterPro" id="IPR002328">
    <property type="entry name" value="ADH_Zn_CS"/>
</dbReference>
<evidence type="ECO:0000256" key="3">
    <source>
        <dbReference type="ARBA" id="ARBA00022723"/>
    </source>
</evidence>
<dbReference type="KEGG" id="bbrx:BRETT_002290"/>
<evidence type="ECO:0000259" key="14">
    <source>
        <dbReference type="SMART" id="SM00829"/>
    </source>
</evidence>
<dbReference type="EMBL" id="CP063137">
    <property type="protein sequence ID" value="QOU22122.1"/>
    <property type="molecule type" value="Genomic_DNA"/>
</dbReference>
<keyword evidence="4 13" id="KW-0862">Zinc</keyword>
<dbReference type="SUPFAM" id="SSF50129">
    <property type="entry name" value="GroES-like"/>
    <property type="match status" value="2"/>
</dbReference>
<evidence type="ECO:0000313" key="16">
    <source>
        <dbReference type="Proteomes" id="UP000663131"/>
    </source>
</evidence>
<dbReference type="Pfam" id="PF00107">
    <property type="entry name" value="ADH_zinc_N"/>
    <property type="match status" value="1"/>
</dbReference>
<feature type="domain" description="Enoyl reductase (ER)" evidence="14">
    <location>
        <begin position="17"/>
        <end position="377"/>
    </location>
</feature>
<keyword evidence="3 13" id="KW-0479">Metal-binding</keyword>
<organism evidence="15 16">
    <name type="scientific">Dekkera bruxellensis</name>
    <name type="common">Brettanomyces custersii</name>
    <dbReference type="NCBI Taxonomy" id="5007"/>
    <lineage>
        <taxon>Eukaryota</taxon>
        <taxon>Fungi</taxon>
        <taxon>Dikarya</taxon>
        <taxon>Ascomycota</taxon>
        <taxon>Saccharomycotina</taxon>
        <taxon>Pichiomycetes</taxon>
        <taxon>Pichiales</taxon>
        <taxon>Pichiaceae</taxon>
        <taxon>Brettanomyces</taxon>
    </lineage>
</organism>
<dbReference type="PANTHER" id="PTHR43880">
    <property type="entry name" value="ALCOHOL DEHYDROGENASE"/>
    <property type="match status" value="1"/>
</dbReference>
<dbReference type="InterPro" id="IPR013149">
    <property type="entry name" value="ADH-like_C"/>
</dbReference>
<comment type="catalytic activity">
    <reaction evidence="7">
        <text>S-(hydroxymethyl)glutathione + NADP(+) = S-formylglutathione + NADPH + H(+)</text>
        <dbReference type="Rhea" id="RHEA:19981"/>
        <dbReference type="ChEBI" id="CHEBI:15378"/>
        <dbReference type="ChEBI" id="CHEBI:57688"/>
        <dbReference type="ChEBI" id="CHEBI:57783"/>
        <dbReference type="ChEBI" id="CHEBI:58349"/>
        <dbReference type="ChEBI" id="CHEBI:58758"/>
        <dbReference type="EC" id="1.1.1.284"/>
    </reaction>
</comment>